<gene>
    <name evidence="2" type="ORF">HFP15_15905</name>
</gene>
<proteinExistence type="predicted"/>
<reference evidence="2 3" key="1">
    <citation type="submission" date="2020-04" db="EMBL/GenBank/DDBJ databases">
        <title>Novel species.</title>
        <authorList>
            <person name="Teo W.F.A."/>
            <person name="Lipun K."/>
            <person name="Srisuk N."/>
            <person name="Duangmal K."/>
        </authorList>
    </citation>
    <scope>NUCLEOTIDE SEQUENCE [LARGE SCALE GENOMIC DNA]</scope>
    <source>
        <strain evidence="2 3">K13G38</strain>
    </source>
</reference>
<organism evidence="2 3">
    <name type="scientific">Amycolatopsis acididurans</name>
    <dbReference type="NCBI Taxonomy" id="2724524"/>
    <lineage>
        <taxon>Bacteria</taxon>
        <taxon>Bacillati</taxon>
        <taxon>Actinomycetota</taxon>
        <taxon>Actinomycetes</taxon>
        <taxon>Pseudonocardiales</taxon>
        <taxon>Pseudonocardiaceae</taxon>
        <taxon>Amycolatopsis</taxon>
    </lineage>
</organism>
<dbReference type="EMBL" id="JAAXLS010000009">
    <property type="protein sequence ID" value="NKQ54370.1"/>
    <property type="molecule type" value="Genomic_DNA"/>
</dbReference>
<sequence length="123" mass="12850">MAPVTVTTEGFAAFGTSAGILFIEFGDSCEPVTAVFARASERHPDLTFGTVDVTAEPELGRAFGISAVPALMIVREGIVLYAREGATAGPLLEEMIAKVRTVDMEAMRHRLASDPAPAGKGVA</sequence>
<comment type="caution">
    <text evidence="2">The sequence shown here is derived from an EMBL/GenBank/DDBJ whole genome shotgun (WGS) entry which is preliminary data.</text>
</comment>
<feature type="domain" description="Thioredoxin" evidence="1">
    <location>
        <begin position="28"/>
        <end position="95"/>
    </location>
</feature>
<dbReference type="InterPro" id="IPR013766">
    <property type="entry name" value="Thioredoxin_domain"/>
</dbReference>
<dbReference type="Pfam" id="PF00085">
    <property type="entry name" value="Thioredoxin"/>
    <property type="match status" value="1"/>
</dbReference>
<protein>
    <submittedName>
        <fullName evidence="2">Thioredoxin family protein</fullName>
    </submittedName>
</protein>
<dbReference type="Proteomes" id="UP000715441">
    <property type="component" value="Unassembled WGS sequence"/>
</dbReference>
<dbReference type="SUPFAM" id="SSF52833">
    <property type="entry name" value="Thioredoxin-like"/>
    <property type="match status" value="1"/>
</dbReference>
<name>A0ABX1J7P5_9PSEU</name>
<evidence type="ECO:0000313" key="2">
    <source>
        <dbReference type="EMBL" id="NKQ54370.1"/>
    </source>
</evidence>
<keyword evidence="3" id="KW-1185">Reference proteome</keyword>
<dbReference type="InterPro" id="IPR036249">
    <property type="entry name" value="Thioredoxin-like_sf"/>
</dbReference>
<dbReference type="RefSeq" id="WP_168516212.1">
    <property type="nucleotide sequence ID" value="NZ_JAAXLS010000009.1"/>
</dbReference>
<evidence type="ECO:0000313" key="3">
    <source>
        <dbReference type="Proteomes" id="UP000715441"/>
    </source>
</evidence>
<accession>A0ABX1J7P5</accession>
<dbReference type="Gene3D" id="3.40.30.10">
    <property type="entry name" value="Glutaredoxin"/>
    <property type="match status" value="1"/>
</dbReference>
<dbReference type="CDD" id="cd02947">
    <property type="entry name" value="TRX_family"/>
    <property type="match status" value="1"/>
</dbReference>
<evidence type="ECO:0000259" key="1">
    <source>
        <dbReference type="Pfam" id="PF00085"/>
    </source>
</evidence>